<dbReference type="GO" id="GO:0005829">
    <property type="term" value="C:cytosol"/>
    <property type="evidence" value="ECO:0007669"/>
    <property type="project" value="TreeGrafter"/>
</dbReference>
<dbReference type="PANTHER" id="PTHR11934">
    <property type="entry name" value="RIBOSE-5-PHOSPHATE ISOMERASE"/>
    <property type="match status" value="1"/>
</dbReference>
<dbReference type="NCBIfam" id="TIGR00021">
    <property type="entry name" value="rpiA"/>
    <property type="match status" value="1"/>
</dbReference>
<dbReference type="GO" id="GO:0004751">
    <property type="term" value="F:ribose-5-phosphate isomerase activity"/>
    <property type="evidence" value="ECO:0007669"/>
    <property type="project" value="UniProtKB-UniRule"/>
</dbReference>
<evidence type="ECO:0000313" key="4">
    <source>
        <dbReference type="EMBL" id="KIU28998.1"/>
    </source>
</evidence>
<dbReference type="FunFam" id="3.40.50.1360:FF:000001">
    <property type="entry name" value="Ribose-5-phosphate isomerase A"/>
    <property type="match status" value="1"/>
</dbReference>
<proteinExistence type="predicted"/>
<dbReference type="Proteomes" id="UP000033203">
    <property type="component" value="Unassembled WGS sequence"/>
</dbReference>
<comment type="caution">
    <text evidence="4">The sequence shown here is derived from an EMBL/GenBank/DDBJ whole genome shotgun (WGS) entry which is preliminary data.</text>
</comment>
<dbReference type="PANTHER" id="PTHR11934:SF0">
    <property type="entry name" value="RIBOSE-5-PHOSPHATE ISOMERASE"/>
    <property type="match status" value="1"/>
</dbReference>
<organism evidence="4 5">
    <name type="scientific">Sphingomonas melonis</name>
    <dbReference type="NCBI Taxonomy" id="152682"/>
    <lineage>
        <taxon>Bacteria</taxon>
        <taxon>Pseudomonadati</taxon>
        <taxon>Pseudomonadota</taxon>
        <taxon>Alphaproteobacteria</taxon>
        <taxon>Sphingomonadales</taxon>
        <taxon>Sphingomonadaceae</taxon>
        <taxon>Sphingomonas</taxon>
    </lineage>
</organism>
<name>A0A0D1K5Y4_9SPHN</name>
<dbReference type="Pfam" id="PF06026">
    <property type="entry name" value="Rib_5-P_isom_A"/>
    <property type="match status" value="1"/>
</dbReference>
<accession>A0A0D1K5Y4</accession>
<gene>
    <name evidence="4" type="ORF">SR41_05805</name>
</gene>
<protein>
    <recommendedName>
        <fullName evidence="3">Ribose 5-phosphate isomerase A</fullName>
        <ecNumber evidence="3">5.3.1.6</ecNumber>
    </recommendedName>
</protein>
<sequence length="233" mass="24255">MTETCDKAQQDVDKAAAAAAAVEEVRDGMLVGLGTGSTATHAIHRLAERIAQGGLTIRAVATSRASEALGRSLGIAMLDFADVPRVDLTIDGADAIDNRLYAVKGAGGAMLREKVVAAASDRMVVIADGSKHRPRIGGVPVPVEILPFAHASVLAALGERATLRLREGDPYVTDNGNWIADCHLDLGDPLATAAWLDALPGALGHGLFLREVDGAYIAHGGVVSRLERDAPSR</sequence>
<dbReference type="PATRIC" id="fig|1549858.7.peg.2906"/>
<evidence type="ECO:0000256" key="2">
    <source>
        <dbReference type="ARBA" id="ARBA00023235"/>
    </source>
</evidence>
<dbReference type="GO" id="GO:0009052">
    <property type="term" value="P:pentose-phosphate shunt, non-oxidative branch"/>
    <property type="evidence" value="ECO:0007669"/>
    <property type="project" value="InterPro"/>
</dbReference>
<dbReference type="InterPro" id="IPR004788">
    <property type="entry name" value="Ribose5P_isomerase_type_A"/>
</dbReference>
<dbReference type="InterPro" id="IPR037171">
    <property type="entry name" value="NagB/RpiA_transferase-like"/>
</dbReference>
<reference evidence="4 5" key="1">
    <citation type="submission" date="2015-01" db="EMBL/GenBank/DDBJ databases">
        <title>Genome of Sphingomonas taxi strain 30a.</title>
        <authorList>
            <person name="Eevers N."/>
            <person name="Van Hamme J."/>
            <person name="Bottos E."/>
            <person name="Weyens N."/>
            <person name="Vangronsveld J."/>
        </authorList>
    </citation>
    <scope>NUCLEOTIDE SEQUENCE [LARGE SCALE GENOMIC DNA]</scope>
    <source>
        <strain evidence="4 5">30a</strain>
    </source>
</reference>
<comment type="catalytic activity">
    <reaction evidence="1">
        <text>aldehydo-D-ribose 5-phosphate = D-ribulose 5-phosphate</text>
        <dbReference type="Rhea" id="RHEA:14657"/>
        <dbReference type="ChEBI" id="CHEBI:58121"/>
        <dbReference type="ChEBI" id="CHEBI:58273"/>
        <dbReference type="EC" id="5.3.1.6"/>
    </reaction>
</comment>
<dbReference type="AlphaFoldDB" id="A0A0D1K5Y4"/>
<dbReference type="SUPFAM" id="SSF75445">
    <property type="entry name" value="D-ribose-5-phosphate isomerase (RpiA), lid domain"/>
    <property type="match status" value="1"/>
</dbReference>
<dbReference type="GO" id="GO:0006014">
    <property type="term" value="P:D-ribose metabolic process"/>
    <property type="evidence" value="ECO:0007669"/>
    <property type="project" value="TreeGrafter"/>
</dbReference>
<dbReference type="CDD" id="cd01398">
    <property type="entry name" value="RPI_A"/>
    <property type="match status" value="1"/>
</dbReference>
<dbReference type="NCBIfam" id="NF001924">
    <property type="entry name" value="PRK00702.1"/>
    <property type="match status" value="1"/>
</dbReference>
<evidence type="ECO:0000256" key="1">
    <source>
        <dbReference type="ARBA" id="ARBA00001713"/>
    </source>
</evidence>
<dbReference type="EC" id="5.3.1.6" evidence="3"/>
<evidence type="ECO:0000313" key="5">
    <source>
        <dbReference type="Proteomes" id="UP000033203"/>
    </source>
</evidence>
<evidence type="ECO:0000256" key="3">
    <source>
        <dbReference type="NCBIfam" id="TIGR00021"/>
    </source>
</evidence>
<dbReference type="SUPFAM" id="SSF100950">
    <property type="entry name" value="NagB/RpiA/CoA transferase-like"/>
    <property type="match status" value="1"/>
</dbReference>
<dbReference type="Gene3D" id="3.30.70.260">
    <property type="match status" value="1"/>
</dbReference>
<dbReference type="EMBL" id="JXTP01000022">
    <property type="protein sequence ID" value="KIU28998.1"/>
    <property type="molecule type" value="Genomic_DNA"/>
</dbReference>
<keyword evidence="2 4" id="KW-0413">Isomerase</keyword>
<dbReference type="Gene3D" id="3.40.50.1360">
    <property type="match status" value="1"/>
</dbReference>